<evidence type="ECO:0000256" key="1">
    <source>
        <dbReference type="ARBA" id="ARBA00022670"/>
    </source>
</evidence>
<evidence type="ECO:0000256" key="3">
    <source>
        <dbReference type="ARBA" id="ARBA00022729"/>
    </source>
</evidence>
<proteinExistence type="predicted"/>
<dbReference type="PANTHER" id="PTHR36220:SF1">
    <property type="entry name" value="GAMMA TUBULIN COMPLEX COMPONENT C-TERMINAL DOMAIN-CONTAINING PROTEIN"/>
    <property type="match status" value="1"/>
</dbReference>
<evidence type="ECO:0000256" key="2">
    <source>
        <dbReference type="ARBA" id="ARBA00022723"/>
    </source>
</evidence>
<dbReference type="GO" id="GO:0008270">
    <property type="term" value="F:zinc ion binding"/>
    <property type="evidence" value="ECO:0007669"/>
    <property type="project" value="InterPro"/>
</dbReference>
<dbReference type="PRINTS" id="PR00138">
    <property type="entry name" value="MATRIXIN"/>
</dbReference>
<dbReference type="Proteomes" id="UP000316598">
    <property type="component" value="Unassembled WGS sequence"/>
</dbReference>
<dbReference type="InterPro" id="IPR021190">
    <property type="entry name" value="Pept_M10A"/>
</dbReference>
<dbReference type="InterPro" id="IPR028994">
    <property type="entry name" value="Integrin_alpha_N"/>
</dbReference>
<evidence type="ECO:0000256" key="6">
    <source>
        <dbReference type="ARBA" id="ARBA00022833"/>
    </source>
</evidence>
<dbReference type="SUPFAM" id="SSF55486">
    <property type="entry name" value="Metalloproteases ('zincins'), catalytic domain"/>
    <property type="match status" value="1"/>
</dbReference>
<dbReference type="GO" id="GO:0031012">
    <property type="term" value="C:extracellular matrix"/>
    <property type="evidence" value="ECO:0007669"/>
    <property type="project" value="InterPro"/>
</dbReference>
<dbReference type="PROSITE" id="PS51470">
    <property type="entry name" value="FG_GAP"/>
    <property type="match status" value="2"/>
</dbReference>
<dbReference type="InterPro" id="IPR007280">
    <property type="entry name" value="Peptidase_C_arc/bac"/>
</dbReference>
<name>A0A5C5WIK6_9BACT</name>
<dbReference type="InterPro" id="IPR011043">
    <property type="entry name" value="Gal_Oxase/kelch_b-propeller"/>
</dbReference>
<keyword evidence="5" id="KW-0378">Hydrolase</keyword>
<dbReference type="OrthoDB" id="291134at2"/>
<dbReference type="InterPro" id="IPR024079">
    <property type="entry name" value="MetalloPept_cat_dom_sf"/>
</dbReference>
<evidence type="ECO:0000256" key="5">
    <source>
        <dbReference type="ARBA" id="ARBA00022801"/>
    </source>
</evidence>
<feature type="domain" description="Peptidase C-terminal archaeal/bacterial" evidence="9">
    <location>
        <begin position="1082"/>
        <end position="1157"/>
    </location>
</feature>
<organism evidence="10 11">
    <name type="scientific">Rubripirellula amarantea</name>
    <dbReference type="NCBI Taxonomy" id="2527999"/>
    <lineage>
        <taxon>Bacteria</taxon>
        <taxon>Pseudomonadati</taxon>
        <taxon>Planctomycetota</taxon>
        <taxon>Planctomycetia</taxon>
        <taxon>Pirellulales</taxon>
        <taxon>Pirellulaceae</taxon>
        <taxon>Rubripirellula</taxon>
    </lineage>
</organism>
<dbReference type="PANTHER" id="PTHR36220">
    <property type="entry name" value="UNNAMED PRODUCT"/>
    <property type="match status" value="1"/>
</dbReference>
<keyword evidence="7" id="KW-0325">Glycoprotein</keyword>
<dbReference type="SMART" id="SM00191">
    <property type="entry name" value="Int_alpha"/>
    <property type="match status" value="5"/>
</dbReference>
<dbReference type="GO" id="GO:0004222">
    <property type="term" value="F:metalloendopeptidase activity"/>
    <property type="evidence" value="ECO:0007669"/>
    <property type="project" value="InterPro"/>
</dbReference>
<keyword evidence="6" id="KW-0862">Zinc</keyword>
<evidence type="ECO:0000256" key="4">
    <source>
        <dbReference type="ARBA" id="ARBA00022737"/>
    </source>
</evidence>
<keyword evidence="2" id="KW-0479">Metal-binding</keyword>
<dbReference type="Gene3D" id="2.60.120.380">
    <property type="match status" value="3"/>
</dbReference>
<keyword evidence="1" id="KW-0645">Protease</keyword>
<evidence type="ECO:0000256" key="7">
    <source>
        <dbReference type="ARBA" id="ARBA00023180"/>
    </source>
</evidence>
<keyword evidence="3" id="KW-0732">Signal</keyword>
<evidence type="ECO:0000259" key="9">
    <source>
        <dbReference type="Pfam" id="PF04151"/>
    </source>
</evidence>
<accession>A0A5C5WIK6</accession>
<dbReference type="InterPro" id="IPR001818">
    <property type="entry name" value="Pept_M10_metallopeptidase"/>
</dbReference>
<dbReference type="Gene3D" id="2.60.40.3440">
    <property type="match status" value="1"/>
</dbReference>
<evidence type="ECO:0000259" key="8">
    <source>
        <dbReference type="Pfam" id="PF00413"/>
    </source>
</evidence>
<feature type="domain" description="Peptidase M10 metallopeptidase" evidence="8">
    <location>
        <begin position="243"/>
        <end position="334"/>
    </location>
</feature>
<keyword evidence="4" id="KW-0677">Repeat</keyword>
<dbReference type="Gene3D" id="2.130.10.130">
    <property type="entry name" value="Integrin alpha, N-terminal"/>
    <property type="match status" value="2"/>
</dbReference>
<dbReference type="InterPro" id="IPR013517">
    <property type="entry name" value="FG-GAP"/>
</dbReference>
<dbReference type="SUPFAM" id="SSF50965">
    <property type="entry name" value="Galactose oxidase, central domain"/>
    <property type="match status" value="1"/>
</dbReference>
<keyword evidence="11" id="KW-1185">Reference proteome</keyword>
<dbReference type="Pfam" id="PF14312">
    <property type="entry name" value="FG-GAP_2"/>
    <property type="match status" value="7"/>
</dbReference>
<dbReference type="Gene3D" id="3.40.390.10">
    <property type="entry name" value="Collagenase (Catalytic Domain)"/>
    <property type="match status" value="1"/>
</dbReference>
<comment type="caution">
    <text evidence="10">The sequence shown here is derived from an EMBL/GenBank/DDBJ whole genome shotgun (WGS) entry which is preliminary data.</text>
</comment>
<dbReference type="EMBL" id="SJPI01000002">
    <property type="protein sequence ID" value="TWT50460.1"/>
    <property type="molecule type" value="Genomic_DNA"/>
</dbReference>
<sequence>MAPRSIKLVRRQRYRRALIARHALPFRRALKCELLERRDLLAGSLESFCPDSDHGETFVVSAVESQYFAADSASLNAGIQLMIDSSDEDDLYFEGHPDSHHHDEHHHEEFGDLEAVALSDGIEFYRANGRFTTTATDGSGLTFGDPATLTWGFVNDGTSIPGGAVPGEVTAPSDLIAFLGGIYGVTTNDTNYQDEPWFPLIESTFDRWEELSGVTYVYEPNDDGASFPGSPGVLGVRPDIRLSGHALDGNSNVLAYNSSPNLGDMVIDTTDSVYSNTSLNSRRLRTIVAHEHGHGLGLSHVVSNNASFLMEPSLNVGFDGPQLDDIYGIQRLYGDALEPNDSLSDATDLGVIATGGSIDLGGDATDTVVDISDTGFLTVDDQSDLDMYAFTIDAASDVTVTVTPVGPTYNEGPQGGVQAPYDLLTRADLILDLLDASGNVISSSDISGLGGAESINSILPQAGTYHAAISTETALAQFYELSIDVVTTPAVNVRPDVAGSNLREGGAVESYQLFLGTTPNGEVEVTATADDQLEISLDAIEFSQSLTVIANDETPIDIFVRAVDDNIFEGSHTGTIQHQITSTFDETDYPLSLSVAPLQVSIDDNELGSWQPVAPDAGQILKSVGNEGSLSDATDVRFFNFELNAGETLAVTAQPDTNETLIVEWLGVSPPVSSPAPGSDVVMTSTVALSTGVQQLKVTGSGATDFTLDAWRNAVLEDLHSDSSMATPLPLVAGLGVVDVNPNNAAVYGVIGKSEAAPGTTVELVQRSAPTEFVDLSLLPASNTFMLNNNSSLSTSISVGNEVFPAGVWKMYDNGSLIPTTDLTIPLFQDNTAIPNSGIDTAMIPFWDDLDASLIYYDEIVIDGIPAFVVQWQDRPHRSFGGAVTFQVQVFDSGPLLAKYAYQDVFFGNASVDQGASATVGFQSDSTTAVSVSTNSASLNDGDVVDVQFALEPDVDAYSIDWTGKVGTTVDVVLEALGTESYAGAELQIIGPDGTTVLASGVSDGLSAGVSTDHDLAIFDFVVPADGVYYVRLSAALQSEYSITVAESVVVDTEPNDAVSALRTVPSDGHAMGSLSASTDAEDRYSVSLAANETLLVRTATPLDQFESVGNSLDPRLTIIAPDQATVVADDADTVDGRNAEVVFTAVTAGVYTIVVQAEGGDGDYQLLSQSNPVLPGEVTVNLPSGSSNDVTVTLNGSDVEILDNSNGGSVLDSVALASAHSLVINGGNQDDTLTFDFSSGFFRFRDGIAFNDPSGTDELVVVGTGASGATYQSAGSTLGNASLVLQNGAQQSLIAFTGIEPIEVSNVQSFEVTGTLDVGSDSLVVSSATSLNLSGLTTIDAGGTLSATSLSLESGETITANGGMISARFEGAAGSQLNVTDDAFIGDAASPNGFEMLGELVVAGNTTLELLDSNAVELGMQTTLGGGGNSATVVAANGFALLAGQSVSGYGTLDSPDQIGQRIRNNGSIVGNSLAEPVTISGFLDGIGSLSNVRLTGTYSPGASPAQVSNGSVEYTATSNTLMEVGGLVPGVDHDQVNHNGSVTLSGNLSVSLIDQYVPNVGDSFTLMTATSGFSGSFNSVDLPFAEAGQTWALVVEGNQLDLHLELDLPIAVDDLAITTEANPVVVSVLSNDEPAGDLEIIEYTTPGNGAVVSNGDGTFTYTPDVGFTGTDSFDYTIAMNDVELIGSEASSGDRFGFSVDIDGDYAVVGAYLDDPNGLANAGSAFVYQRTGDASWTQVAQLNGDLDSTDAQSQFGWSVAIDGDVVVVAAQADRDIGFRSGAAYIFGRDIGGADNWGRITKIVGSDTAKRDLFGRSVDVSGNTVVVGASVADPVGISSGAAYVFERDHGGTDNWGEVKKLIGSTQLAGDRFGQSVSIDADRIAVGAFRHNGSASDTGAVYVFDRDQGGTENWGEVAALEAGDGSANDQFGFSVSVDGTLVAVGAPLDDTGGSNQLGSVYVFSRDEGGANNWGQTTKLLASDGAAGDRLGMSVAIDGSRIVSGAIQADIGGDRSGSAYLFENAANTWTQTRVLTNEQVTKADEYGVSIAIDGDVAVIGSWLDNRPGNNTGGAYAFDLRTDTATVWVEVDTALVKFNFSNIVLAKDESERNVAPELVVQSKDAWEPWSDRKRRGSALNSHSVDEVFTKFVQRSGSADPNVLLDADNINAEALRDLGIAN</sequence>
<reference evidence="10 11" key="1">
    <citation type="submission" date="2019-02" db="EMBL/GenBank/DDBJ databases">
        <title>Deep-cultivation of Planctomycetes and their phenomic and genomic characterization uncovers novel biology.</title>
        <authorList>
            <person name="Wiegand S."/>
            <person name="Jogler M."/>
            <person name="Boedeker C."/>
            <person name="Pinto D."/>
            <person name="Vollmers J."/>
            <person name="Rivas-Marin E."/>
            <person name="Kohn T."/>
            <person name="Peeters S.H."/>
            <person name="Heuer A."/>
            <person name="Rast P."/>
            <person name="Oberbeckmann S."/>
            <person name="Bunk B."/>
            <person name="Jeske O."/>
            <person name="Meyerdierks A."/>
            <person name="Storesund J.E."/>
            <person name="Kallscheuer N."/>
            <person name="Luecker S."/>
            <person name="Lage O.M."/>
            <person name="Pohl T."/>
            <person name="Merkel B.J."/>
            <person name="Hornburger P."/>
            <person name="Mueller R.-W."/>
            <person name="Bruemmer F."/>
            <person name="Labrenz M."/>
            <person name="Spormann A.M."/>
            <person name="Op Den Camp H."/>
            <person name="Overmann J."/>
            <person name="Amann R."/>
            <person name="Jetten M.S.M."/>
            <person name="Mascher T."/>
            <person name="Medema M.H."/>
            <person name="Devos D.P."/>
            <person name="Kaster A.-K."/>
            <person name="Ovreas L."/>
            <person name="Rohde M."/>
            <person name="Galperin M.Y."/>
            <person name="Jogler C."/>
        </authorList>
    </citation>
    <scope>NUCLEOTIDE SEQUENCE [LARGE SCALE GENOMIC DNA]</scope>
    <source>
        <strain evidence="10 11">Pla22</strain>
    </source>
</reference>
<evidence type="ECO:0000313" key="11">
    <source>
        <dbReference type="Proteomes" id="UP000316598"/>
    </source>
</evidence>
<dbReference type="InterPro" id="IPR013519">
    <property type="entry name" value="Int_alpha_beta-p"/>
</dbReference>
<evidence type="ECO:0000313" key="10">
    <source>
        <dbReference type="EMBL" id="TWT50460.1"/>
    </source>
</evidence>
<dbReference type="Pfam" id="PF00413">
    <property type="entry name" value="Peptidase_M10"/>
    <property type="match status" value="1"/>
</dbReference>
<protein>
    <submittedName>
        <fullName evidence="10">Matrixin</fullName>
    </submittedName>
</protein>
<gene>
    <name evidence="10" type="ORF">Pla22_32030</name>
</gene>
<dbReference type="Pfam" id="PF04151">
    <property type="entry name" value="PPC"/>
    <property type="match status" value="1"/>
</dbReference>
<dbReference type="Pfam" id="PF17963">
    <property type="entry name" value="Big_9"/>
    <property type="match status" value="1"/>
</dbReference>
<dbReference type="GO" id="GO:0006508">
    <property type="term" value="P:proteolysis"/>
    <property type="evidence" value="ECO:0007669"/>
    <property type="project" value="UniProtKB-KW"/>
</dbReference>